<sequence>MAFMPSKKGFFKPFRLTVLSAALMAIIISPVVEAATESRHGELPLMKIEEVTDLIMSPGCKYVYTLTLCPSEEAKQMREIVKDKLIAGESTDEILFYFKEIYGPRVLAQPAKEGFYFVAWWFPYFLLFDVFLIVGVILVIWRRRASSPASRWTRAPSRCPSAKERLSPRGWMACASALPSTATWARSSANGGR</sequence>
<dbReference type="InterPro" id="IPR038297">
    <property type="entry name" value="CcmH/CycL/NrfF/Ccl2_sf"/>
</dbReference>
<dbReference type="GO" id="GO:0046872">
    <property type="term" value="F:metal ion binding"/>
    <property type="evidence" value="ECO:0007669"/>
    <property type="project" value="UniProtKB-KW"/>
</dbReference>
<dbReference type="CDD" id="cd16378">
    <property type="entry name" value="CcmH_N"/>
    <property type="match status" value="1"/>
</dbReference>
<evidence type="ECO:0000256" key="4">
    <source>
        <dbReference type="ARBA" id="ARBA00023004"/>
    </source>
</evidence>
<gene>
    <name evidence="7" type="ORF">LCGC14_1558240</name>
</gene>
<dbReference type="Pfam" id="PF03918">
    <property type="entry name" value="CcmH"/>
    <property type="match status" value="1"/>
</dbReference>
<keyword evidence="3" id="KW-0479">Metal-binding</keyword>
<evidence type="ECO:0000256" key="1">
    <source>
        <dbReference type="ARBA" id="ARBA00010342"/>
    </source>
</evidence>
<keyword evidence="5" id="KW-0812">Transmembrane</keyword>
<comment type="similarity">
    <text evidence="1">Belongs to the CcmH/CycL/Ccl2/NrfF family.</text>
</comment>
<keyword evidence="5" id="KW-0472">Membrane</keyword>
<evidence type="ECO:0000256" key="2">
    <source>
        <dbReference type="ARBA" id="ARBA00022617"/>
    </source>
</evidence>
<feature type="domain" description="CcmH/CycL/Ccl2/NrfF N-terminal" evidence="6">
    <location>
        <begin position="65"/>
        <end position="146"/>
    </location>
</feature>
<dbReference type="Gene3D" id="1.10.8.640">
    <property type="entry name" value="Cytochrome C biogenesis protein"/>
    <property type="match status" value="1"/>
</dbReference>
<proteinExistence type="inferred from homology"/>
<accession>A0A0F9LP71</accession>
<reference evidence="7" key="1">
    <citation type="journal article" date="2015" name="Nature">
        <title>Complex archaea that bridge the gap between prokaryotes and eukaryotes.</title>
        <authorList>
            <person name="Spang A."/>
            <person name="Saw J.H."/>
            <person name="Jorgensen S.L."/>
            <person name="Zaremba-Niedzwiedzka K."/>
            <person name="Martijn J."/>
            <person name="Lind A.E."/>
            <person name="van Eijk R."/>
            <person name="Schleper C."/>
            <person name="Guy L."/>
            <person name="Ettema T.J."/>
        </authorList>
    </citation>
    <scope>NUCLEOTIDE SEQUENCE</scope>
</reference>
<evidence type="ECO:0000256" key="3">
    <source>
        <dbReference type="ARBA" id="ARBA00022723"/>
    </source>
</evidence>
<name>A0A0F9LP71_9ZZZZ</name>
<dbReference type="EMBL" id="LAZR01012006">
    <property type="protein sequence ID" value="KKM47772.1"/>
    <property type="molecule type" value="Genomic_DNA"/>
</dbReference>
<protein>
    <recommendedName>
        <fullName evidence="6">CcmH/CycL/Ccl2/NrfF N-terminal domain-containing protein</fullName>
    </recommendedName>
</protein>
<feature type="transmembrane region" description="Helical" evidence="5">
    <location>
        <begin position="121"/>
        <end position="141"/>
    </location>
</feature>
<evidence type="ECO:0000259" key="6">
    <source>
        <dbReference type="Pfam" id="PF03918"/>
    </source>
</evidence>
<comment type="caution">
    <text evidence="7">The sequence shown here is derived from an EMBL/GenBank/DDBJ whole genome shotgun (WGS) entry which is preliminary data.</text>
</comment>
<dbReference type="InterPro" id="IPR005616">
    <property type="entry name" value="CcmH/CycL/Ccl2/NrfF_N"/>
</dbReference>
<organism evidence="7">
    <name type="scientific">marine sediment metagenome</name>
    <dbReference type="NCBI Taxonomy" id="412755"/>
    <lineage>
        <taxon>unclassified sequences</taxon>
        <taxon>metagenomes</taxon>
        <taxon>ecological metagenomes</taxon>
    </lineage>
</organism>
<keyword evidence="2" id="KW-0349">Heme</keyword>
<evidence type="ECO:0000256" key="5">
    <source>
        <dbReference type="SAM" id="Phobius"/>
    </source>
</evidence>
<dbReference type="AlphaFoldDB" id="A0A0F9LP71"/>
<keyword evidence="4" id="KW-0408">Iron</keyword>
<evidence type="ECO:0000313" key="7">
    <source>
        <dbReference type="EMBL" id="KKM47772.1"/>
    </source>
</evidence>
<keyword evidence="5" id="KW-1133">Transmembrane helix</keyword>